<gene>
    <name evidence="1" type="ORF">g.88286</name>
</gene>
<reference evidence="1" key="1">
    <citation type="submission" date="2018-04" db="EMBL/GenBank/DDBJ databases">
        <title>Transcriptome assembly of Sipha flava.</title>
        <authorList>
            <person name="Scully E.D."/>
            <person name="Geib S.M."/>
            <person name="Palmer N.A."/>
            <person name="Koch K."/>
            <person name="Bradshaw J."/>
            <person name="Heng-Moss T."/>
            <person name="Sarath G."/>
        </authorList>
    </citation>
    <scope>NUCLEOTIDE SEQUENCE</scope>
</reference>
<dbReference type="EMBL" id="GGMS01015213">
    <property type="protein sequence ID" value="MBY84416.1"/>
    <property type="molecule type" value="Transcribed_RNA"/>
</dbReference>
<protein>
    <submittedName>
        <fullName evidence="1">Uncharacterized protein</fullName>
    </submittedName>
</protein>
<sequence>MPKDIVHACFRPPATPSKRFLVRFSVTCTAQQWLTTDHPSVPIASAIPQLFRILLSTPFRKRVRRCGKTGGRARCGSPGLETGCDRRTLRSKWIAIDGSEMARARSERSASGV</sequence>
<dbReference type="AlphaFoldDB" id="A0A2S2R335"/>
<evidence type="ECO:0000313" key="1">
    <source>
        <dbReference type="EMBL" id="MBY84416.1"/>
    </source>
</evidence>
<accession>A0A2S2R335</accession>
<proteinExistence type="predicted"/>
<name>A0A2S2R335_9HEMI</name>
<organism evidence="1">
    <name type="scientific">Sipha flava</name>
    <name type="common">yellow sugarcane aphid</name>
    <dbReference type="NCBI Taxonomy" id="143950"/>
    <lineage>
        <taxon>Eukaryota</taxon>
        <taxon>Metazoa</taxon>
        <taxon>Ecdysozoa</taxon>
        <taxon>Arthropoda</taxon>
        <taxon>Hexapoda</taxon>
        <taxon>Insecta</taxon>
        <taxon>Pterygota</taxon>
        <taxon>Neoptera</taxon>
        <taxon>Paraneoptera</taxon>
        <taxon>Hemiptera</taxon>
        <taxon>Sternorrhyncha</taxon>
        <taxon>Aphidomorpha</taxon>
        <taxon>Aphidoidea</taxon>
        <taxon>Aphididae</taxon>
        <taxon>Sipha</taxon>
    </lineage>
</organism>